<evidence type="ECO:0000259" key="11">
    <source>
        <dbReference type="PROSITE" id="PS50156"/>
    </source>
</evidence>
<keyword evidence="3 9" id="KW-1003">Cell membrane</keyword>
<gene>
    <name evidence="9 12" type="primary">secD</name>
    <name evidence="12" type="ORF">WDZ17_04875</name>
</gene>
<dbReference type="PROSITE" id="PS50156">
    <property type="entry name" value="SSD"/>
    <property type="match status" value="1"/>
</dbReference>
<evidence type="ECO:0000313" key="13">
    <source>
        <dbReference type="Proteomes" id="UP001387100"/>
    </source>
</evidence>
<comment type="caution">
    <text evidence="9">Lacks conserved residue(s) required for the propagation of feature annotation.</text>
</comment>
<feature type="region of interest" description="Disordered" evidence="10">
    <location>
        <begin position="646"/>
        <end position="745"/>
    </location>
</feature>
<keyword evidence="5 9" id="KW-0653">Protein transport</keyword>
<dbReference type="InterPro" id="IPR048634">
    <property type="entry name" value="SecD_SecF_C"/>
</dbReference>
<keyword evidence="6 9" id="KW-1133">Transmembrane helix</keyword>
<sequence length="745" mass="76111">MAATTRTRSIRTLGALGVVVALLYGGIAAAATWGSAAWTPGLGLDLAGGTRVILTPVPTEDGSQRQVTDDTIDDAIEIIRQRVDGSGIGEASVSAQGAQNILVELPGDPQDQQATLELIRQSAQMTFRPVLTVAGPGPIDPTTGQPLDGATPAPTDGATPVPTDGATGAPTDGATPAPAATAPETASPQTASPETASPETAAPQTPAPAVTPESTQGSVVPSALLTSTPAAATTAATPAATPTAPATTAPATEAPATPAPTAAPTEAPGAGTASDLSAITAEVAEEFAALDCTDPANRSGGAASDPDAPLVTCDQEGQQKFILGPVELSGSDLSGASSSPATNNQGFQTGGWVVSMDFTSEGGDLFRDITSRISQLQPPQNQFAIVLDGLVISAPSVQGPIAGGQAQIDDGGSGTFTQETTQTLANQLRFGSLPVSFQVQTEEQISATLGTEQLQSGIVAGLIGLGLVVVYSLLQYRALGLVTVGSLLIAALLSYGAITFLSWSAGYRLSLPGVAGLIIAIGVTADSFIVYFERVRDEVREGRSVQAAVQTGWARARRTIIISDVVQLLAAVVLYVLAVGGVQGFAFTLGLTTIIDLLIVVMFTHPLLSLLARTRFFGGGHRLSGFDAEHLGRTVAYAGRGRLRIPASGRDLAGPDGPAGPDDRPPADADRTRPRHGEGADATSPEEAGHPRRLTIAERRAAEERRRRDGEQDLERPEDDGARGPGDDTPVPHGVAGRPTTTPED</sequence>
<keyword evidence="2 9" id="KW-0813">Transport</keyword>
<comment type="subcellular location">
    <subcellularLocation>
        <location evidence="1 9">Cell membrane</location>
        <topology evidence="1 9">Multi-pass membrane protein</topology>
    </subcellularLocation>
</comment>
<feature type="transmembrane region" description="Helical" evidence="9">
    <location>
        <begin position="565"/>
        <end position="587"/>
    </location>
</feature>
<comment type="similarity">
    <text evidence="9">Belongs to the SecD/SecF family. SecD subfamily.</text>
</comment>
<dbReference type="RefSeq" id="WP_339574010.1">
    <property type="nucleotide sequence ID" value="NZ_JBBIAA010000003.1"/>
</dbReference>
<evidence type="ECO:0000256" key="2">
    <source>
        <dbReference type="ARBA" id="ARBA00022448"/>
    </source>
</evidence>
<evidence type="ECO:0000256" key="7">
    <source>
        <dbReference type="ARBA" id="ARBA00023010"/>
    </source>
</evidence>
<dbReference type="InterPro" id="IPR054384">
    <property type="entry name" value="SecDF_P1_head"/>
</dbReference>
<dbReference type="NCBIfam" id="TIGR01129">
    <property type="entry name" value="secD"/>
    <property type="match status" value="1"/>
</dbReference>
<proteinExistence type="inferred from homology"/>
<evidence type="ECO:0000313" key="12">
    <source>
        <dbReference type="EMBL" id="MEJ5944625.1"/>
    </source>
</evidence>
<dbReference type="NCBIfam" id="TIGR00916">
    <property type="entry name" value="2A0604s01"/>
    <property type="match status" value="1"/>
</dbReference>
<feature type="compositionally biased region" description="Basic and acidic residues" evidence="10">
    <location>
        <begin position="687"/>
        <end position="726"/>
    </location>
</feature>
<dbReference type="InterPro" id="IPR000731">
    <property type="entry name" value="SSD"/>
</dbReference>
<feature type="compositionally biased region" description="Low complexity" evidence="10">
    <location>
        <begin position="162"/>
        <end position="213"/>
    </location>
</feature>
<keyword evidence="7 9" id="KW-0811">Translocation</keyword>
<feature type="transmembrane region" description="Helical" evidence="9">
    <location>
        <begin position="454"/>
        <end position="474"/>
    </location>
</feature>
<protein>
    <recommendedName>
        <fullName evidence="9">Protein translocase subunit SecD</fullName>
    </recommendedName>
</protein>
<dbReference type="Gene3D" id="3.30.1360.200">
    <property type="match status" value="1"/>
</dbReference>
<keyword evidence="8 9" id="KW-0472">Membrane</keyword>
<comment type="function">
    <text evidence="9">Part of the Sec protein translocase complex. Interacts with the SecYEG preprotein conducting channel. SecDF uses the proton motive force (PMF) to complete protein translocation after the ATP-dependent function of SecA.</text>
</comment>
<comment type="subunit">
    <text evidence="9">Forms a complex with SecF. Part of the essential Sec protein translocation apparatus which comprises SecA, SecYEG and auxiliary proteins SecDF. Other proteins may also be involved.</text>
</comment>
<dbReference type="PANTHER" id="PTHR30081">
    <property type="entry name" value="PROTEIN-EXPORT MEMBRANE PROTEIN SEC"/>
    <property type="match status" value="1"/>
</dbReference>
<evidence type="ECO:0000256" key="3">
    <source>
        <dbReference type="ARBA" id="ARBA00022475"/>
    </source>
</evidence>
<dbReference type="SUPFAM" id="SSF82866">
    <property type="entry name" value="Multidrug efflux transporter AcrB transmembrane domain"/>
    <property type="match status" value="1"/>
</dbReference>
<dbReference type="PANTHER" id="PTHR30081:SF1">
    <property type="entry name" value="PROTEIN TRANSLOCASE SUBUNIT SECD"/>
    <property type="match status" value="1"/>
</dbReference>
<feature type="region of interest" description="Disordered" evidence="10">
    <location>
        <begin position="131"/>
        <end position="273"/>
    </location>
</feature>
<keyword evidence="13" id="KW-1185">Reference proteome</keyword>
<keyword evidence="4 9" id="KW-0812">Transmembrane</keyword>
<feature type="transmembrane region" description="Helical" evidence="9">
    <location>
        <begin position="509"/>
        <end position="532"/>
    </location>
</feature>
<feature type="compositionally biased region" description="Basic and acidic residues" evidence="10">
    <location>
        <begin position="661"/>
        <end position="679"/>
    </location>
</feature>
<evidence type="ECO:0000256" key="10">
    <source>
        <dbReference type="SAM" id="MobiDB-lite"/>
    </source>
</evidence>
<dbReference type="InterPro" id="IPR055344">
    <property type="entry name" value="SecD_SecF_C_bact"/>
</dbReference>
<dbReference type="InterPro" id="IPR005791">
    <property type="entry name" value="SecD"/>
</dbReference>
<feature type="domain" description="SSD" evidence="11">
    <location>
        <begin position="479"/>
        <end position="610"/>
    </location>
</feature>
<dbReference type="Pfam" id="PF21760">
    <property type="entry name" value="SecD_1st"/>
    <property type="match status" value="1"/>
</dbReference>
<feature type="compositionally biased region" description="Low complexity" evidence="10">
    <location>
        <begin position="221"/>
        <end position="273"/>
    </location>
</feature>
<dbReference type="EMBL" id="JBBIAA010000003">
    <property type="protein sequence ID" value="MEJ5944625.1"/>
    <property type="molecule type" value="Genomic_DNA"/>
</dbReference>
<feature type="transmembrane region" description="Helical" evidence="9">
    <location>
        <begin position="593"/>
        <end position="612"/>
    </location>
</feature>
<evidence type="ECO:0000256" key="8">
    <source>
        <dbReference type="ARBA" id="ARBA00023136"/>
    </source>
</evidence>
<dbReference type="HAMAP" id="MF_01463_B">
    <property type="entry name" value="SecD_B"/>
    <property type="match status" value="1"/>
</dbReference>
<dbReference type="Proteomes" id="UP001387100">
    <property type="component" value="Unassembled WGS sequence"/>
</dbReference>
<reference evidence="12 13" key="1">
    <citation type="journal article" date="2017" name="Int. J. Syst. Evol. Microbiol.">
        <title>Pseudokineococcus basanitobsidens sp. nov., isolated from volcanic rock.</title>
        <authorList>
            <person name="Lee D.W."/>
            <person name="Park M.Y."/>
            <person name="Kim J.J."/>
            <person name="Kim B.S."/>
        </authorList>
    </citation>
    <scope>NUCLEOTIDE SEQUENCE [LARGE SCALE GENOMIC DNA]</scope>
    <source>
        <strain evidence="12 13">DSM 103726</strain>
    </source>
</reference>
<evidence type="ECO:0000256" key="4">
    <source>
        <dbReference type="ARBA" id="ARBA00022692"/>
    </source>
</evidence>
<dbReference type="Gene3D" id="3.30.70.3220">
    <property type="match status" value="1"/>
</dbReference>
<accession>A0ABU8RHT5</accession>
<comment type="caution">
    <text evidence="12">The sequence shown here is derived from an EMBL/GenBank/DDBJ whole genome shotgun (WGS) entry which is preliminary data.</text>
</comment>
<dbReference type="InterPro" id="IPR022813">
    <property type="entry name" value="SecD/SecF_arch_bac"/>
</dbReference>
<feature type="compositionally biased region" description="Low complexity" evidence="10">
    <location>
        <begin position="649"/>
        <end position="660"/>
    </location>
</feature>
<dbReference type="InterPro" id="IPR048631">
    <property type="entry name" value="SecD_1st"/>
</dbReference>
<evidence type="ECO:0000256" key="9">
    <source>
        <dbReference type="HAMAP-Rule" id="MF_01463"/>
    </source>
</evidence>
<evidence type="ECO:0000256" key="1">
    <source>
        <dbReference type="ARBA" id="ARBA00004651"/>
    </source>
</evidence>
<dbReference type="Pfam" id="PF22599">
    <property type="entry name" value="SecDF_P1_head"/>
    <property type="match status" value="1"/>
</dbReference>
<dbReference type="Pfam" id="PF02355">
    <property type="entry name" value="SecD_SecF_C"/>
    <property type="match status" value="1"/>
</dbReference>
<organism evidence="12 13">
    <name type="scientific">Pseudokineococcus basanitobsidens</name>
    <dbReference type="NCBI Taxonomy" id="1926649"/>
    <lineage>
        <taxon>Bacteria</taxon>
        <taxon>Bacillati</taxon>
        <taxon>Actinomycetota</taxon>
        <taxon>Actinomycetes</taxon>
        <taxon>Kineosporiales</taxon>
        <taxon>Kineosporiaceae</taxon>
        <taxon>Pseudokineococcus</taxon>
    </lineage>
</organism>
<evidence type="ECO:0000256" key="5">
    <source>
        <dbReference type="ARBA" id="ARBA00022927"/>
    </source>
</evidence>
<evidence type="ECO:0000256" key="6">
    <source>
        <dbReference type="ARBA" id="ARBA00022989"/>
    </source>
</evidence>
<feature type="transmembrane region" description="Helical" evidence="9">
    <location>
        <begin position="481"/>
        <end position="503"/>
    </location>
</feature>
<name>A0ABU8RHT5_9ACTN</name>